<dbReference type="PANTHER" id="PTHR42756:SF1">
    <property type="entry name" value="TRANSCRIPTIONAL REPRESSOR OF EMRAB OPERON"/>
    <property type="match status" value="1"/>
</dbReference>
<accession>A0ABR7M573</accession>
<feature type="domain" description="HTH marR-type" evidence="4">
    <location>
        <begin position="14"/>
        <end position="147"/>
    </location>
</feature>
<proteinExistence type="predicted"/>
<dbReference type="InterPro" id="IPR036390">
    <property type="entry name" value="WH_DNA-bd_sf"/>
</dbReference>
<dbReference type="EMBL" id="MBUA01000001">
    <property type="protein sequence ID" value="MBC6489684.1"/>
    <property type="molecule type" value="Genomic_DNA"/>
</dbReference>
<comment type="caution">
    <text evidence="5">The sequence shown here is derived from an EMBL/GenBank/DDBJ whole genome shotgun (WGS) entry which is preliminary data.</text>
</comment>
<keyword evidence="6" id="KW-1185">Reference proteome</keyword>
<protein>
    <submittedName>
        <fullName evidence="5">MarR family transcriptional regulator</fullName>
    </submittedName>
</protein>
<dbReference type="PROSITE" id="PS50995">
    <property type="entry name" value="HTH_MARR_2"/>
    <property type="match status" value="1"/>
</dbReference>
<keyword evidence="2" id="KW-0238">DNA-binding</keyword>
<evidence type="ECO:0000256" key="1">
    <source>
        <dbReference type="ARBA" id="ARBA00023015"/>
    </source>
</evidence>
<evidence type="ECO:0000259" key="4">
    <source>
        <dbReference type="PROSITE" id="PS50995"/>
    </source>
</evidence>
<dbReference type="PANTHER" id="PTHR42756">
    <property type="entry name" value="TRANSCRIPTIONAL REGULATOR, MARR"/>
    <property type="match status" value="1"/>
</dbReference>
<evidence type="ECO:0000313" key="5">
    <source>
        <dbReference type="EMBL" id="MBC6489684.1"/>
    </source>
</evidence>
<organism evidence="5 6">
    <name type="scientific">Flavihumibacter stibioxidans</name>
    <dbReference type="NCBI Taxonomy" id="1834163"/>
    <lineage>
        <taxon>Bacteria</taxon>
        <taxon>Pseudomonadati</taxon>
        <taxon>Bacteroidota</taxon>
        <taxon>Chitinophagia</taxon>
        <taxon>Chitinophagales</taxon>
        <taxon>Chitinophagaceae</taxon>
        <taxon>Flavihumibacter</taxon>
    </lineage>
</organism>
<evidence type="ECO:0000313" key="6">
    <source>
        <dbReference type="Proteomes" id="UP000765802"/>
    </source>
</evidence>
<dbReference type="InterPro" id="IPR000835">
    <property type="entry name" value="HTH_MarR-typ"/>
</dbReference>
<keyword evidence="3" id="KW-0804">Transcription</keyword>
<gene>
    <name evidence="5" type="ORF">BC349_01785</name>
</gene>
<evidence type="ECO:0000256" key="2">
    <source>
        <dbReference type="ARBA" id="ARBA00023125"/>
    </source>
</evidence>
<dbReference type="Pfam" id="PF12802">
    <property type="entry name" value="MarR_2"/>
    <property type="match status" value="1"/>
</dbReference>
<keyword evidence="1" id="KW-0805">Transcription regulation</keyword>
<sequence length="198" mass="22790">MSVFNLKEQNANLDSKIVVGLERLSQVFRILLWEKAKQHRLSPIQIQLLIFIKHHSADKSTISYLAQEFNVTKPTISDAIKVLEQKKMIKKLADEVDTRSYTIQLTAAGKSIVSDTEHFVNPVTEIIVDFNLPEKLMLWQNITKLITQLHQSGAISVQRTCHYCKHFSTKNEAPYCRLLEQKLLPQDVRIDCAEFEVV</sequence>
<dbReference type="SMART" id="SM00347">
    <property type="entry name" value="HTH_MARR"/>
    <property type="match status" value="1"/>
</dbReference>
<dbReference type="InterPro" id="IPR036388">
    <property type="entry name" value="WH-like_DNA-bd_sf"/>
</dbReference>
<dbReference type="Gene3D" id="1.10.10.10">
    <property type="entry name" value="Winged helix-like DNA-binding domain superfamily/Winged helix DNA-binding domain"/>
    <property type="match status" value="1"/>
</dbReference>
<dbReference type="Proteomes" id="UP000765802">
    <property type="component" value="Unassembled WGS sequence"/>
</dbReference>
<name>A0ABR7M573_9BACT</name>
<evidence type="ECO:0000256" key="3">
    <source>
        <dbReference type="ARBA" id="ARBA00023163"/>
    </source>
</evidence>
<reference evidence="5 6" key="1">
    <citation type="submission" date="2016-07" db="EMBL/GenBank/DDBJ databases">
        <title>Genome analysis of Flavihumibacter stibioxidans YS-17.</title>
        <authorList>
            <person name="Shi K."/>
            <person name="Han Y."/>
            <person name="Wang G."/>
        </authorList>
    </citation>
    <scope>NUCLEOTIDE SEQUENCE [LARGE SCALE GENOMIC DNA]</scope>
    <source>
        <strain evidence="5 6">YS-17</strain>
    </source>
</reference>
<dbReference type="SUPFAM" id="SSF46785">
    <property type="entry name" value="Winged helix' DNA-binding domain"/>
    <property type="match status" value="1"/>
</dbReference>